<dbReference type="Pfam" id="PF06980">
    <property type="entry name" value="DUF1302"/>
    <property type="match status" value="1"/>
</dbReference>
<dbReference type="EMBL" id="JF429408">
    <property type="protein sequence ID" value="AEQ20396.1"/>
    <property type="molecule type" value="Genomic_DNA"/>
</dbReference>
<keyword evidence="2" id="KW-0732">Signal</keyword>
<feature type="chain" id="PRO_5003470748" evidence="2">
    <location>
        <begin position="21"/>
        <end position="514"/>
    </location>
</feature>
<feature type="region of interest" description="Disordered" evidence="1">
    <location>
        <begin position="61"/>
        <end position="87"/>
    </location>
</feature>
<proteinExistence type="predicted"/>
<sequence>MSRLGRLALCLFASVAISQACFGGGLNVQADNAASISQNMSASRFGESPVRGAARWDLAQAAPTSGQGKPIEPKPGSKDELFGVTPADAPKPGTKDELFGATAPGPDSGARVGGFIEGLGAYTYSDPVHWSRGVGRLQLTAQGEFPEKVKWKLGARLDADVVYFTSDFYLDSVKRNQRANAFWGENYIDFAVGSLDFRLGAQQIIWGEVVGLFFADVVSARDTREFLLPSFDIIRIPQWAARAEYFAGDSHVEVIWIPIPAFDRIGKPGADFYPAPLPSPTSQQQAAFFTDPVTPSRNLGNSNWGIRANTLLSGWDVAGFYYRSLSTSPTFYRAPTGTPSQPFVFQPQYDRIWQAGATVTKDFGEVVVRGEAVYTDGRGYSVTSLATPQGVVFRPTLDYILSAEFAPGPDTRVNIQGFQRVYYRGGDDDLVIKSGGFGASVLLSTKLTSAFEPEILWIQTFDNGGGLIRPRLNWYAAKNATFGFGVDIFTGPSDGYFGRYNNRDRVYSELRVNF</sequence>
<feature type="signal peptide" evidence="2">
    <location>
        <begin position="1"/>
        <end position="20"/>
    </location>
</feature>
<dbReference type="AlphaFoldDB" id="G4WVE4"/>
<organism evidence="3">
    <name type="scientific">uncultured bacterium CSL11</name>
    <dbReference type="NCBI Taxonomy" id="1091566"/>
    <lineage>
        <taxon>Bacteria</taxon>
        <taxon>environmental samples</taxon>
    </lineage>
</organism>
<evidence type="ECO:0000256" key="1">
    <source>
        <dbReference type="SAM" id="MobiDB-lite"/>
    </source>
</evidence>
<name>G4WVE4_9BACT</name>
<reference evidence="3" key="1">
    <citation type="journal article" date="2011" name="J. Bacteriol.">
        <title>Long-chain N-acyl amino acid synthases are linked to the putative PEP-CTERM/exosortase protein-sorting system in Gram-negative bacteria.</title>
        <authorList>
            <person name="Craig J.W."/>
            <person name="Cherry M.A."/>
            <person name="Brady S.F."/>
        </authorList>
    </citation>
    <scope>NUCLEOTIDE SEQUENCE</scope>
</reference>
<feature type="compositionally biased region" description="Basic and acidic residues" evidence="1">
    <location>
        <begin position="71"/>
        <end position="81"/>
    </location>
</feature>
<dbReference type="PROSITE" id="PS51257">
    <property type="entry name" value="PROKAR_LIPOPROTEIN"/>
    <property type="match status" value="1"/>
</dbReference>
<evidence type="ECO:0000313" key="3">
    <source>
        <dbReference type="EMBL" id="AEQ20396.1"/>
    </source>
</evidence>
<protein>
    <submittedName>
        <fullName evidence="3">Uncharacterized protein</fullName>
    </submittedName>
</protein>
<accession>G4WVE4</accession>
<dbReference type="InterPro" id="IPR010727">
    <property type="entry name" value="DUF1302"/>
</dbReference>
<evidence type="ECO:0000256" key="2">
    <source>
        <dbReference type="SAM" id="SignalP"/>
    </source>
</evidence>